<evidence type="ECO:0000256" key="1">
    <source>
        <dbReference type="ARBA" id="ARBA00006594"/>
    </source>
</evidence>
<dbReference type="GO" id="GO:0009007">
    <property type="term" value="F:site-specific DNA-methyltransferase (adenine-specific) activity"/>
    <property type="evidence" value="ECO:0007669"/>
    <property type="project" value="UniProtKB-EC"/>
</dbReference>
<evidence type="ECO:0000256" key="6">
    <source>
        <dbReference type="ARBA" id="ARBA00047942"/>
    </source>
</evidence>
<dbReference type="EMBL" id="DXEV01000112">
    <property type="protein sequence ID" value="HIX56978.1"/>
    <property type="molecule type" value="Genomic_DNA"/>
</dbReference>
<dbReference type="Proteomes" id="UP000886829">
    <property type="component" value="Unassembled WGS sequence"/>
</dbReference>
<proteinExistence type="inferred from homology"/>
<name>A0A9D2B0T1_9GAMM</name>
<sequence length="548" mass="62291">MPEKITGKTEDRAKLNFEQLLEFVAEKFPSCVLEKQVAETNEDTGATEIRYKRAINWQALGTLVGEELSSGQCTVGRELFGFVWAGKNEAAREANRVIDLTLRPCPAESLDWDNTGNLYIEGDNLQALKMLQGSYLGKVKMIYIDPPYNTGNEFVYNDDFRQSQEDYARETGELDAGSGNRLISKAFTLNADTSPRYHSKWCSMMYSRLLLARDLLRRDGVIFISIDDHEQHHLRYICDEVFGERNFIACFPRVTKKSGKSTDKVAKNHDYVLLYGKSEESQLLREVQDTSDFTLEDEYVAERGRYKLNQTLDYNSLSYNASLDYPIELDGKMFYPGGDVKLFAQRQDGVHAIKDWAWRWSKPKFEFGLKNGFVVVKNARIYTKTYEFATISQKPPYRVEISQRLRTPTSLDYTDNAYSNDNAKKGLKALFDGKSLFDYSKPLALVQSFVKMATTQTDNDVVLDFFSGSATTAEAVMRANAEDGGNRRFILVQLPEECKENTPASHAGYSNICEIGKERIRRVAKSIASQLNCTKIVHGGGYEGFRRV</sequence>
<keyword evidence="4" id="KW-0808">Transferase</keyword>
<evidence type="ECO:0000256" key="3">
    <source>
        <dbReference type="ARBA" id="ARBA00022603"/>
    </source>
</evidence>
<dbReference type="InterPro" id="IPR029063">
    <property type="entry name" value="SAM-dependent_MTases_sf"/>
</dbReference>
<dbReference type="Pfam" id="PF01555">
    <property type="entry name" value="N6_N4_Mtase"/>
    <property type="match status" value="1"/>
</dbReference>
<dbReference type="PROSITE" id="PS00092">
    <property type="entry name" value="N6_MTASE"/>
    <property type="match status" value="1"/>
</dbReference>
<dbReference type="PIRSF" id="PIRSF015855">
    <property type="entry name" value="TypeIII_Mtase_mKpnI"/>
    <property type="match status" value="1"/>
</dbReference>
<dbReference type="GO" id="GO:0008170">
    <property type="term" value="F:N-methyltransferase activity"/>
    <property type="evidence" value="ECO:0007669"/>
    <property type="project" value="InterPro"/>
</dbReference>
<comment type="catalytic activity">
    <reaction evidence="6">
        <text>a 2'-deoxyadenosine in DNA + S-adenosyl-L-methionine = an N(6)-methyl-2'-deoxyadenosine in DNA + S-adenosyl-L-homocysteine + H(+)</text>
        <dbReference type="Rhea" id="RHEA:15197"/>
        <dbReference type="Rhea" id="RHEA-COMP:12418"/>
        <dbReference type="Rhea" id="RHEA-COMP:12419"/>
        <dbReference type="ChEBI" id="CHEBI:15378"/>
        <dbReference type="ChEBI" id="CHEBI:57856"/>
        <dbReference type="ChEBI" id="CHEBI:59789"/>
        <dbReference type="ChEBI" id="CHEBI:90615"/>
        <dbReference type="ChEBI" id="CHEBI:90616"/>
        <dbReference type="EC" id="2.1.1.72"/>
    </reaction>
</comment>
<accession>A0A9D2B0T1</accession>
<dbReference type="InterPro" id="IPR002941">
    <property type="entry name" value="DNA_methylase_N4/N6"/>
</dbReference>
<dbReference type="EC" id="2.1.1.72" evidence="2"/>
<evidence type="ECO:0000256" key="5">
    <source>
        <dbReference type="ARBA" id="ARBA00022691"/>
    </source>
</evidence>
<reference evidence="8" key="1">
    <citation type="journal article" date="2021" name="PeerJ">
        <title>Extensive microbial diversity within the chicken gut microbiome revealed by metagenomics and culture.</title>
        <authorList>
            <person name="Gilroy R."/>
            <person name="Ravi A."/>
            <person name="Getino M."/>
            <person name="Pursley I."/>
            <person name="Horton D.L."/>
            <person name="Alikhan N.F."/>
            <person name="Baker D."/>
            <person name="Gharbi K."/>
            <person name="Hall N."/>
            <person name="Watson M."/>
            <person name="Adriaenssens E.M."/>
            <person name="Foster-Nyarko E."/>
            <person name="Jarju S."/>
            <person name="Secka A."/>
            <person name="Antonio M."/>
            <person name="Oren A."/>
            <person name="Chaudhuri R.R."/>
            <person name="La Ragione R."/>
            <person name="Hildebrand F."/>
            <person name="Pallen M.J."/>
        </authorList>
    </citation>
    <scope>NUCLEOTIDE SEQUENCE</scope>
    <source>
        <strain evidence="8">USASDec5-558</strain>
    </source>
</reference>
<comment type="similarity">
    <text evidence="1">Belongs to the N(4)/N(6)-methyltransferase family.</text>
</comment>
<dbReference type="Gene3D" id="3.40.50.150">
    <property type="entry name" value="Vaccinia Virus protein VP39"/>
    <property type="match status" value="1"/>
</dbReference>
<organism evidence="8 9">
    <name type="scientific">Candidatus Anaerobiospirillum pullistercoris</name>
    <dbReference type="NCBI Taxonomy" id="2838452"/>
    <lineage>
        <taxon>Bacteria</taxon>
        <taxon>Pseudomonadati</taxon>
        <taxon>Pseudomonadota</taxon>
        <taxon>Gammaproteobacteria</taxon>
        <taxon>Aeromonadales</taxon>
        <taxon>Succinivibrionaceae</taxon>
        <taxon>Anaerobiospirillum</taxon>
    </lineage>
</organism>
<dbReference type="SUPFAM" id="SSF53335">
    <property type="entry name" value="S-adenosyl-L-methionine-dependent methyltransferases"/>
    <property type="match status" value="1"/>
</dbReference>
<comment type="caution">
    <text evidence="8">The sequence shown here is derived from an EMBL/GenBank/DDBJ whole genome shotgun (WGS) entry which is preliminary data.</text>
</comment>
<evidence type="ECO:0000259" key="7">
    <source>
        <dbReference type="Pfam" id="PF01555"/>
    </source>
</evidence>
<feature type="domain" description="DNA methylase N-4/N-6" evidence="7">
    <location>
        <begin position="139"/>
        <end position="496"/>
    </location>
</feature>
<evidence type="ECO:0000256" key="4">
    <source>
        <dbReference type="ARBA" id="ARBA00022679"/>
    </source>
</evidence>
<dbReference type="AlphaFoldDB" id="A0A9D2B0T1"/>
<protein>
    <recommendedName>
        <fullName evidence="2">site-specific DNA-methyltransferase (adenine-specific)</fullName>
        <ecNumber evidence="2">2.1.1.72</ecNumber>
    </recommendedName>
</protein>
<dbReference type="GO" id="GO:0003677">
    <property type="term" value="F:DNA binding"/>
    <property type="evidence" value="ECO:0007669"/>
    <property type="project" value="InterPro"/>
</dbReference>
<evidence type="ECO:0000313" key="8">
    <source>
        <dbReference type="EMBL" id="HIX56978.1"/>
    </source>
</evidence>
<keyword evidence="3" id="KW-0489">Methyltransferase</keyword>
<gene>
    <name evidence="8" type="ORF">H9850_05855</name>
</gene>
<reference evidence="8" key="2">
    <citation type="submission" date="2021-04" db="EMBL/GenBank/DDBJ databases">
        <authorList>
            <person name="Gilroy R."/>
        </authorList>
    </citation>
    <scope>NUCLEOTIDE SEQUENCE</scope>
    <source>
        <strain evidence="8">USASDec5-558</strain>
    </source>
</reference>
<evidence type="ECO:0000256" key="2">
    <source>
        <dbReference type="ARBA" id="ARBA00011900"/>
    </source>
</evidence>
<dbReference type="PRINTS" id="PR00506">
    <property type="entry name" value="D21N6MTFRASE"/>
</dbReference>
<dbReference type="InterPro" id="IPR002295">
    <property type="entry name" value="N4/N6-MTase_EcoPI_Mod-like"/>
</dbReference>
<dbReference type="GO" id="GO:0032259">
    <property type="term" value="P:methylation"/>
    <property type="evidence" value="ECO:0007669"/>
    <property type="project" value="UniProtKB-KW"/>
</dbReference>
<dbReference type="InterPro" id="IPR002052">
    <property type="entry name" value="DNA_methylase_N6_adenine_CS"/>
</dbReference>
<evidence type="ECO:0000313" key="9">
    <source>
        <dbReference type="Proteomes" id="UP000886829"/>
    </source>
</evidence>
<keyword evidence="5" id="KW-0949">S-adenosyl-L-methionine</keyword>